<dbReference type="InterPro" id="IPR020846">
    <property type="entry name" value="MFS_dom"/>
</dbReference>
<dbReference type="EMBL" id="AL445066">
    <property type="protein sequence ID" value="CAC12190.1"/>
    <property type="molecule type" value="Genomic_DNA"/>
</dbReference>
<feature type="transmembrane region" description="Helical" evidence="5">
    <location>
        <begin position="363"/>
        <end position="385"/>
    </location>
</feature>
<evidence type="ECO:0000259" key="6">
    <source>
        <dbReference type="PROSITE" id="PS50850"/>
    </source>
</evidence>
<keyword evidence="2 5" id="KW-0812">Transmembrane</keyword>
<dbReference type="EnsemblBacteria" id="CAC12190">
    <property type="protein sequence ID" value="CAC12190"/>
    <property type="gene ID" value="CAC12190"/>
</dbReference>
<evidence type="ECO:0000256" key="1">
    <source>
        <dbReference type="ARBA" id="ARBA00004141"/>
    </source>
</evidence>
<dbReference type="STRING" id="273075.gene:9572282"/>
<dbReference type="FunCoup" id="Q9HJA8">
    <property type="interactions" value="30"/>
</dbReference>
<sequence>MRSMMSNHSARTIAISAFAGLLVTYVETMITPALPILVSFFDTNYDHLSWIITAYIISGTVSSAIFGRLADMYGKKNIFVILAVFYTIAVSFGGFARTLEELIIIRTVQGIGMGMFPVSFALINDQVPKHRLALAQGIVSSTFSGGAAIGLVAGAWITQNYGWQWSYHSSIPVAVLLVIVASIYLHDESERKPAKIDFIGVGSLGLAIVSFILAISEGEYWGWASPSIIGLFLFSAAMFAAFVLYERNTPEPFIRMDLLRIRNVLLANMTGLFAMSGMFFLFYTVPALLQDPEPTGFGISIVESGLILLPAAVLNMALAPLAAKITTSRGPKTAIIIGLFILLFSYLGLYYNRSSIIAILEDSAVMGMGISFIFVGIINILLISVPRDRSGESTGMNVVFRNIGTSLAPAIGGVMETMFVTYVIVGAIPVKFHGLPITPIMENFPSSEAYDAIYVIGMAFVVIAMILSMFMKNVIVGGEKR</sequence>
<feature type="transmembrane region" description="Helical" evidence="5">
    <location>
        <begin position="297"/>
        <end position="321"/>
    </location>
</feature>
<feature type="transmembrane region" description="Helical" evidence="5">
    <location>
        <begin position="102"/>
        <end position="122"/>
    </location>
</feature>
<feature type="transmembrane region" description="Helical" evidence="5">
    <location>
        <begin position="221"/>
        <end position="245"/>
    </location>
</feature>
<accession>Q9HJA8</accession>
<dbReference type="PANTHER" id="PTHR23501">
    <property type="entry name" value="MAJOR FACILITATOR SUPERFAMILY"/>
    <property type="match status" value="1"/>
</dbReference>
<reference evidence="7 8" key="1">
    <citation type="journal article" date="2000" name="Nature">
        <title>The genome sequence of the thermoacidophilic scavenger Thermoplasma acidophilum.</title>
        <authorList>
            <person name="Ruepp A."/>
            <person name="Graml W."/>
            <person name="Santos-Martinez M.L."/>
            <person name="Koretke K.K."/>
            <person name="Volker C."/>
            <person name="Mewes H.W."/>
            <person name="Frishman D."/>
            <person name="Stocker S."/>
            <person name="Lupas A.N."/>
            <person name="Baumeister W."/>
        </authorList>
    </citation>
    <scope>NUCLEOTIDE SEQUENCE [LARGE SCALE GENOMIC DNA]</scope>
    <source>
        <strain evidence="8">ATCC 25905 / DSM 1728 / JCM 9062 / NBRC 15155 / AMRC-C165</strain>
    </source>
</reference>
<name>Q9HJA8_THEAC</name>
<dbReference type="PROSITE" id="PS50850">
    <property type="entry name" value="MFS"/>
    <property type="match status" value="1"/>
</dbReference>
<dbReference type="Gene3D" id="1.20.1250.20">
    <property type="entry name" value="MFS general substrate transporter like domains"/>
    <property type="match status" value="2"/>
</dbReference>
<feature type="transmembrane region" description="Helical" evidence="5">
    <location>
        <begin position="134"/>
        <end position="157"/>
    </location>
</feature>
<protein>
    <submittedName>
        <fullName evidence="7">Multidrug resistance transporter related protein</fullName>
    </submittedName>
</protein>
<dbReference type="SUPFAM" id="SSF103473">
    <property type="entry name" value="MFS general substrate transporter"/>
    <property type="match status" value="2"/>
</dbReference>
<evidence type="ECO:0000256" key="3">
    <source>
        <dbReference type="ARBA" id="ARBA00022989"/>
    </source>
</evidence>
<feature type="transmembrane region" description="Helical" evidence="5">
    <location>
        <begin position="78"/>
        <end position="96"/>
    </location>
</feature>
<keyword evidence="3 5" id="KW-1133">Transmembrane helix</keyword>
<feature type="transmembrane region" description="Helical" evidence="5">
    <location>
        <begin position="265"/>
        <end position="285"/>
    </location>
</feature>
<proteinExistence type="predicted"/>
<dbReference type="GO" id="GO:0022857">
    <property type="term" value="F:transmembrane transporter activity"/>
    <property type="evidence" value="ECO:0007669"/>
    <property type="project" value="InterPro"/>
</dbReference>
<dbReference type="CDD" id="cd17504">
    <property type="entry name" value="MFS_MMR_MDR_like"/>
    <property type="match status" value="1"/>
</dbReference>
<dbReference type="InterPro" id="IPR011701">
    <property type="entry name" value="MFS"/>
</dbReference>
<dbReference type="InterPro" id="IPR036259">
    <property type="entry name" value="MFS_trans_sf"/>
</dbReference>
<feature type="transmembrane region" description="Helical" evidence="5">
    <location>
        <begin position="198"/>
        <end position="215"/>
    </location>
</feature>
<feature type="transmembrane region" description="Helical" evidence="5">
    <location>
        <begin position="452"/>
        <end position="471"/>
    </location>
</feature>
<gene>
    <name evidence="7" type="ordered locus">Ta1062</name>
</gene>
<dbReference type="KEGG" id="tac:Ta1062"/>
<dbReference type="GO" id="GO:0005886">
    <property type="term" value="C:plasma membrane"/>
    <property type="evidence" value="ECO:0007669"/>
    <property type="project" value="TreeGrafter"/>
</dbReference>
<feature type="transmembrane region" description="Helical" evidence="5">
    <location>
        <begin position="333"/>
        <end position="351"/>
    </location>
</feature>
<evidence type="ECO:0000256" key="5">
    <source>
        <dbReference type="SAM" id="Phobius"/>
    </source>
</evidence>
<evidence type="ECO:0000313" key="7">
    <source>
        <dbReference type="EMBL" id="CAC12190.1"/>
    </source>
</evidence>
<dbReference type="Pfam" id="PF07690">
    <property type="entry name" value="MFS_1"/>
    <property type="match status" value="1"/>
</dbReference>
<keyword evidence="4 5" id="KW-0472">Membrane</keyword>
<dbReference type="HOGENOM" id="CLU_000960_34_0_2"/>
<organism evidence="7 8">
    <name type="scientific">Thermoplasma acidophilum (strain ATCC 25905 / DSM 1728 / JCM 9062 / NBRC 15155 / AMRC-C165)</name>
    <dbReference type="NCBI Taxonomy" id="273075"/>
    <lineage>
        <taxon>Archaea</taxon>
        <taxon>Methanobacteriati</taxon>
        <taxon>Thermoplasmatota</taxon>
        <taxon>Thermoplasmata</taxon>
        <taxon>Thermoplasmatales</taxon>
        <taxon>Thermoplasmataceae</taxon>
        <taxon>Thermoplasma</taxon>
    </lineage>
</organism>
<evidence type="ECO:0000256" key="2">
    <source>
        <dbReference type="ARBA" id="ARBA00022692"/>
    </source>
</evidence>
<dbReference type="eggNOG" id="arCOG00144">
    <property type="taxonomic scope" value="Archaea"/>
</dbReference>
<feature type="transmembrane region" description="Helical" evidence="5">
    <location>
        <begin position="47"/>
        <end position="66"/>
    </location>
</feature>
<dbReference type="AlphaFoldDB" id="Q9HJA8"/>
<dbReference type="Proteomes" id="UP000001024">
    <property type="component" value="Chromosome"/>
</dbReference>
<comment type="subcellular location">
    <subcellularLocation>
        <location evidence="1">Membrane</location>
        <topology evidence="1">Multi-pass membrane protein</topology>
    </subcellularLocation>
</comment>
<dbReference type="PaxDb" id="273075-Ta1062"/>
<dbReference type="PANTHER" id="PTHR23501:SF192">
    <property type="entry name" value="TRANSPORTER"/>
    <property type="match status" value="1"/>
</dbReference>
<feature type="transmembrane region" description="Helical" evidence="5">
    <location>
        <begin position="406"/>
        <end position="432"/>
    </location>
</feature>
<feature type="transmembrane region" description="Helical" evidence="5">
    <location>
        <begin position="169"/>
        <end position="186"/>
    </location>
</feature>
<evidence type="ECO:0000256" key="4">
    <source>
        <dbReference type="ARBA" id="ARBA00023136"/>
    </source>
</evidence>
<keyword evidence="8" id="KW-1185">Reference proteome</keyword>
<feature type="domain" description="Major facilitator superfamily (MFS) profile" evidence="6">
    <location>
        <begin position="12"/>
        <end position="476"/>
    </location>
</feature>
<evidence type="ECO:0000313" key="8">
    <source>
        <dbReference type="Proteomes" id="UP000001024"/>
    </source>
</evidence>
<dbReference type="InParanoid" id="Q9HJA8"/>